<name>A0A7X3CU30_9BACL</name>
<sequence length="192" mass="21666">MARPLIPALEALEAALRPLDALWLVGGSTGLLLQGVALSAQPRDLDIYVDRNDACGVHSALTAYAKDEQAESETAIYRSVLSHYDMDGVHVELVGGFEVRAYDSEYRVEAQYLASRFERTYTLGNGRIVRLMPLVHELIFNVLRERPDRYEAIAAACRREGREAQLAGLADLMNRNRFDERLRRRLFALLES</sequence>
<dbReference type="Proteomes" id="UP000450917">
    <property type="component" value="Unassembled WGS sequence"/>
</dbReference>
<comment type="caution">
    <text evidence="1">The sequence shown here is derived from an EMBL/GenBank/DDBJ whole genome shotgun (WGS) entry which is preliminary data.</text>
</comment>
<evidence type="ECO:0000313" key="1">
    <source>
        <dbReference type="EMBL" id="MUG71712.1"/>
    </source>
</evidence>
<proteinExistence type="predicted"/>
<dbReference type="Gene3D" id="3.30.460.40">
    <property type="match status" value="1"/>
</dbReference>
<dbReference type="AlphaFoldDB" id="A0A7X3CU30"/>
<dbReference type="SUPFAM" id="SSF81301">
    <property type="entry name" value="Nucleotidyltransferase"/>
    <property type="match status" value="1"/>
</dbReference>
<reference evidence="1 2" key="1">
    <citation type="submission" date="2019-11" db="EMBL/GenBank/DDBJ databases">
        <title>Draft genome sequences of five Paenibacillus species of dairy origin.</title>
        <authorList>
            <person name="Olajide A.M."/>
            <person name="Chen S."/>
            <person name="Lapointe G."/>
        </authorList>
    </citation>
    <scope>NUCLEOTIDE SEQUENCE [LARGE SCALE GENOMIC DNA]</scope>
    <source>
        <strain evidence="1 2">2CS3</strain>
    </source>
</reference>
<evidence type="ECO:0008006" key="3">
    <source>
        <dbReference type="Google" id="ProtNLM"/>
    </source>
</evidence>
<dbReference type="EMBL" id="WNZX01000010">
    <property type="protein sequence ID" value="MUG71712.1"/>
    <property type="molecule type" value="Genomic_DNA"/>
</dbReference>
<protein>
    <recommendedName>
        <fullName evidence="3">Nucleotidyl transferase AbiEii/AbiGii toxin family protein</fullName>
    </recommendedName>
</protein>
<dbReference type="InterPro" id="IPR043519">
    <property type="entry name" value="NT_sf"/>
</dbReference>
<evidence type="ECO:0000313" key="2">
    <source>
        <dbReference type="Proteomes" id="UP000450917"/>
    </source>
</evidence>
<organism evidence="1 2">
    <name type="scientific">Paenibacillus validus</name>
    <dbReference type="NCBI Taxonomy" id="44253"/>
    <lineage>
        <taxon>Bacteria</taxon>
        <taxon>Bacillati</taxon>
        <taxon>Bacillota</taxon>
        <taxon>Bacilli</taxon>
        <taxon>Bacillales</taxon>
        <taxon>Paenibacillaceae</taxon>
        <taxon>Paenibacillus</taxon>
    </lineage>
</organism>
<accession>A0A7X3CU30</accession>
<gene>
    <name evidence="1" type="ORF">GNP93_13625</name>
</gene>
<keyword evidence="2" id="KW-1185">Reference proteome</keyword>